<dbReference type="Pfam" id="PF00378">
    <property type="entry name" value="ECH_1"/>
    <property type="match status" value="1"/>
</dbReference>
<gene>
    <name evidence="1" type="ORF">Q7514_02950</name>
</gene>
<dbReference type="RefSeq" id="WP_330131746.1">
    <property type="nucleotide sequence ID" value="NZ_JAUTXY010000001.1"/>
</dbReference>
<name>A0ABU7L4M4_9NOCA</name>
<dbReference type="Gene3D" id="3.90.226.10">
    <property type="entry name" value="2-enoyl-CoA Hydratase, Chain A, domain 1"/>
    <property type="match status" value="1"/>
</dbReference>
<keyword evidence="2" id="KW-1185">Reference proteome</keyword>
<sequence length="276" mass="29793">MKYELPDALTVECEGPVRIVTINRPDEFNAVDKDLHWALAHVWRQVAADTDAAVVILTGAGRAFSAGGDLDWIISFLDDPVARDESVREGAEIIDEMLRFPLPVIAAVNGPAVGLGCSVAVLSDVVLMSDTAYLADPHVAVGLVAGDGGAAFWPLLTPILRSREYLYTGDRIPATTAVELGLASRVTAPDDLLSESRRLAERLAAQPAQALRSTKRVVNMYLSQALGGPMQAGFAAEIATMQSAEHRDRLLALRENAVNRENAVRKTTPREKEEAR</sequence>
<dbReference type="InterPro" id="IPR029045">
    <property type="entry name" value="ClpP/crotonase-like_dom_sf"/>
</dbReference>
<comment type="caution">
    <text evidence="1">The sequence shown here is derived from an EMBL/GenBank/DDBJ whole genome shotgun (WGS) entry which is preliminary data.</text>
</comment>
<reference evidence="1 2" key="1">
    <citation type="submission" date="2023-07" db="EMBL/GenBank/DDBJ databases">
        <authorList>
            <person name="Girao M."/>
            <person name="Carvalho M.F."/>
        </authorList>
    </citation>
    <scope>NUCLEOTIDE SEQUENCE [LARGE SCALE GENOMIC DNA]</scope>
    <source>
        <strain evidence="1 2">YIM65754</strain>
    </source>
</reference>
<protein>
    <submittedName>
        <fullName evidence="1">Enoyl-CoA hydratase/isomerase family protein</fullName>
    </submittedName>
</protein>
<dbReference type="PANTHER" id="PTHR43459">
    <property type="entry name" value="ENOYL-COA HYDRATASE"/>
    <property type="match status" value="1"/>
</dbReference>
<dbReference type="SUPFAM" id="SSF52096">
    <property type="entry name" value="ClpP/crotonase"/>
    <property type="match status" value="1"/>
</dbReference>
<accession>A0ABU7L4M4</accession>
<organism evidence="1 2">
    <name type="scientific">Rhodococcus artemisiae</name>
    <dbReference type="NCBI Taxonomy" id="714159"/>
    <lineage>
        <taxon>Bacteria</taxon>
        <taxon>Bacillati</taxon>
        <taxon>Actinomycetota</taxon>
        <taxon>Actinomycetes</taxon>
        <taxon>Mycobacteriales</taxon>
        <taxon>Nocardiaceae</taxon>
        <taxon>Rhodococcus</taxon>
    </lineage>
</organism>
<dbReference type="PANTHER" id="PTHR43459:SF3">
    <property type="entry name" value="ENOYL-COA HYDRATASE ECHA15 (ENOYL HYDRASE) (UNSATURATED ACYL-COA HYDRATASE) (CROTONASE)-RELATED"/>
    <property type="match status" value="1"/>
</dbReference>
<dbReference type="CDD" id="cd06558">
    <property type="entry name" value="crotonase-like"/>
    <property type="match status" value="1"/>
</dbReference>
<evidence type="ECO:0000313" key="2">
    <source>
        <dbReference type="Proteomes" id="UP001336020"/>
    </source>
</evidence>
<proteinExistence type="predicted"/>
<evidence type="ECO:0000313" key="1">
    <source>
        <dbReference type="EMBL" id="MEE2056484.1"/>
    </source>
</evidence>
<dbReference type="Proteomes" id="UP001336020">
    <property type="component" value="Unassembled WGS sequence"/>
</dbReference>
<dbReference type="EMBL" id="JAUTXY010000001">
    <property type="protein sequence ID" value="MEE2056484.1"/>
    <property type="molecule type" value="Genomic_DNA"/>
</dbReference>
<dbReference type="InterPro" id="IPR001753">
    <property type="entry name" value="Enoyl-CoA_hydra/iso"/>
</dbReference>